<dbReference type="Proteomes" id="UP000671836">
    <property type="component" value="Chromosome"/>
</dbReference>
<evidence type="ECO:0000313" key="3">
    <source>
        <dbReference type="Proteomes" id="UP000671836"/>
    </source>
</evidence>
<feature type="compositionally biased region" description="Low complexity" evidence="1">
    <location>
        <begin position="61"/>
        <end position="74"/>
    </location>
</feature>
<proteinExistence type="predicted"/>
<accession>A0ABX7RSD8</accession>
<evidence type="ECO:0000313" key="2">
    <source>
        <dbReference type="EMBL" id="QSY51184.1"/>
    </source>
</evidence>
<feature type="region of interest" description="Disordered" evidence="1">
    <location>
        <begin position="50"/>
        <end position="128"/>
    </location>
</feature>
<dbReference type="EMBL" id="CP071595">
    <property type="protein sequence ID" value="QSY51184.1"/>
    <property type="molecule type" value="Genomic_DNA"/>
</dbReference>
<gene>
    <name evidence="2" type="ORF">J3S04_10030</name>
</gene>
<organism evidence="2 3">
    <name type="scientific">Streptomyces griseocarneus</name>
    <dbReference type="NCBI Taxonomy" id="51201"/>
    <lineage>
        <taxon>Bacteria</taxon>
        <taxon>Bacillati</taxon>
        <taxon>Actinomycetota</taxon>
        <taxon>Actinomycetes</taxon>
        <taxon>Kitasatosporales</taxon>
        <taxon>Streptomycetaceae</taxon>
        <taxon>Streptomyces</taxon>
    </lineage>
</organism>
<name>A0ABX7RSD8_9ACTN</name>
<evidence type="ECO:0000256" key="1">
    <source>
        <dbReference type="SAM" id="MobiDB-lite"/>
    </source>
</evidence>
<evidence type="ECO:0008006" key="4">
    <source>
        <dbReference type="Google" id="ProtNLM"/>
    </source>
</evidence>
<protein>
    <recommendedName>
        <fullName evidence="4">Serine/threonine protein kinase</fullName>
    </recommendedName>
</protein>
<keyword evidence="3" id="KW-1185">Reference proteome</keyword>
<feature type="region of interest" description="Disordered" evidence="1">
    <location>
        <begin position="1"/>
        <end position="25"/>
    </location>
</feature>
<feature type="compositionally biased region" description="Pro residues" evidence="1">
    <location>
        <begin position="75"/>
        <end position="94"/>
    </location>
</feature>
<sequence length="128" mass="13027">MSRTTEHGDDDGYGHPRGGDREERRARLLTGSLAVAALLAALVSLWQTQSSPLEQPDHQDTPGTTAATTEATVPAPLPAPTPPAPGPPSPPSPTPTAATSAKEAYAPALPLTATVRRGRGTPGGTIPP</sequence>
<dbReference type="RefSeq" id="WP_207555436.1">
    <property type="nucleotide sequence ID" value="NZ_CP071595.1"/>
</dbReference>
<reference evidence="2 3" key="1">
    <citation type="submission" date="2021-03" db="EMBL/GenBank/DDBJ databases">
        <title>Streptomyces strains.</title>
        <authorList>
            <person name="Lund M.B."/>
            <person name="Toerring T."/>
        </authorList>
    </citation>
    <scope>NUCLEOTIDE SEQUENCE [LARGE SCALE GENOMIC DNA]</scope>
    <source>
        <strain evidence="2 3">KCC S-1010</strain>
    </source>
</reference>